<proteinExistence type="predicted"/>
<dbReference type="Proteomes" id="UP000030748">
    <property type="component" value="Unassembled WGS sequence"/>
</dbReference>
<protein>
    <recommendedName>
        <fullName evidence="1">F-box domain-containing protein</fullName>
    </recommendedName>
</protein>
<name>A0A022PQ74_ERYGU</name>
<evidence type="ECO:0000313" key="2">
    <source>
        <dbReference type="EMBL" id="EYU17881.1"/>
    </source>
</evidence>
<dbReference type="InterPro" id="IPR055411">
    <property type="entry name" value="LRR_FXL15/At3g58940/PEG3-like"/>
</dbReference>
<dbReference type="Gene3D" id="3.80.10.10">
    <property type="entry name" value="Ribonuclease Inhibitor"/>
    <property type="match status" value="1"/>
</dbReference>
<feature type="domain" description="F-box" evidence="1">
    <location>
        <begin position="1"/>
        <end position="51"/>
    </location>
</feature>
<keyword evidence="3" id="KW-1185">Reference proteome</keyword>
<dbReference type="EMBL" id="KI632352">
    <property type="protein sequence ID" value="EYU17881.1"/>
    <property type="molecule type" value="Genomic_DNA"/>
</dbReference>
<reference evidence="2 3" key="1">
    <citation type="journal article" date="2013" name="Proc. Natl. Acad. Sci. U.S.A.">
        <title>Fine-scale variation in meiotic recombination in Mimulus inferred from population shotgun sequencing.</title>
        <authorList>
            <person name="Hellsten U."/>
            <person name="Wright K.M."/>
            <person name="Jenkins J."/>
            <person name="Shu S."/>
            <person name="Yuan Y."/>
            <person name="Wessler S.R."/>
            <person name="Schmutz J."/>
            <person name="Willis J.H."/>
            <person name="Rokhsar D.S."/>
        </authorList>
    </citation>
    <scope>NUCLEOTIDE SEQUENCE [LARGE SCALE GENOMIC DNA]</scope>
    <source>
        <strain evidence="3">cv. DUN x IM62</strain>
    </source>
</reference>
<dbReference type="Pfam" id="PF00646">
    <property type="entry name" value="F-box"/>
    <property type="match status" value="1"/>
</dbReference>
<organism evidence="2 3">
    <name type="scientific">Erythranthe guttata</name>
    <name type="common">Yellow monkey flower</name>
    <name type="synonym">Mimulus guttatus</name>
    <dbReference type="NCBI Taxonomy" id="4155"/>
    <lineage>
        <taxon>Eukaryota</taxon>
        <taxon>Viridiplantae</taxon>
        <taxon>Streptophyta</taxon>
        <taxon>Embryophyta</taxon>
        <taxon>Tracheophyta</taxon>
        <taxon>Spermatophyta</taxon>
        <taxon>Magnoliopsida</taxon>
        <taxon>eudicotyledons</taxon>
        <taxon>Gunneridae</taxon>
        <taxon>Pentapetalae</taxon>
        <taxon>asterids</taxon>
        <taxon>lamiids</taxon>
        <taxon>Lamiales</taxon>
        <taxon>Phrymaceae</taxon>
        <taxon>Erythranthe</taxon>
    </lineage>
</organism>
<evidence type="ECO:0000259" key="1">
    <source>
        <dbReference type="PROSITE" id="PS50181"/>
    </source>
</evidence>
<accession>A0A022PQ74</accession>
<dbReference type="PANTHER" id="PTHR31639">
    <property type="entry name" value="F-BOX PROTEIN-LIKE"/>
    <property type="match status" value="1"/>
</dbReference>
<dbReference type="InterPro" id="IPR053781">
    <property type="entry name" value="F-box_AtFBL13-like"/>
</dbReference>
<dbReference type="Pfam" id="PF24758">
    <property type="entry name" value="LRR_At5g56370"/>
    <property type="match status" value="1"/>
</dbReference>
<evidence type="ECO:0000313" key="3">
    <source>
        <dbReference type="Proteomes" id="UP000030748"/>
    </source>
</evidence>
<dbReference type="InterPro" id="IPR036047">
    <property type="entry name" value="F-box-like_dom_sf"/>
</dbReference>
<dbReference type="SUPFAM" id="SSF52058">
    <property type="entry name" value="L domain-like"/>
    <property type="match status" value="1"/>
</dbReference>
<dbReference type="CDD" id="cd22160">
    <property type="entry name" value="F-box_AtFBL13-like"/>
    <property type="match status" value="1"/>
</dbReference>
<dbReference type="PANTHER" id="PTHR31639:SF42">
    <property type="entry name" value="OS02G0160200 PROTEIN"/>
    <property type="match status" value="1"/>
</dbReference>
<dbReference type="InterPro" id="IPR001810">
    <property type="entry name" value="F-box_dom"/>
</dbReference>
<gene>
    <name evidence="2" type="ORF">MIMGU_mgv1a020015mg</name>
</gene>
<dbReference type="PROSITE" id="PS50181">
    <property type="entry name" value="FBOX"/>
    <property type="match status" value="1"/>
</dbReference>
<dbReference type="InterPro" id="IPR032675">
    <property type="entry name" value="LRR_dom_sf"/>
</dbReference>
<dbReference type="AlphaFoldDB" id="A0A022PQ74"/>
<sequence length="471" mass="55142">MDKISELPKDILQRILYFLSQKEAIQTSVLSKSWRYTWCTRLNVDLDFSDVALKKNKQKFIFVVNDTLQRYRDQRLCVEEFHLRISLGGMFNDLDHESVSLLEKWIPLLTVMGMKKFRLSVRSGHRSVKLPPVIFGAVSLQDLHLESFYFDRKAIERMVLFKHLKSLRLDKVCIEDEIFDKIIANFPLIETLTIEECIWLRTIKVDDLHNLKYLFFKMSYITRGEEEVCRIEIHPSPLSLETIDITNCNLWFHKGADFCNLKELSLCDATLSLDHLSLCKFPSLEYLKIFATSGEWESDILLNFELSHVTSSWFLKLKVLLDSLTDCEFSLNLNEYSMNGGGGGGGGHIIQEIINGCDKPVVVESLSLCCNLSSLSYLLNGAFCICRPRNIDHYLYSKWDRVRIEFLWKILMQRETGKEDQFSFRDLEEARMEIRGINQEEWHPISLSELPNDQERGYHFIRFALKWRQTL</sequence>
<dbReference type="SUPFAM" id="SSF81383">
    <property type="entry name" value="F-box domain"/>
    <property type="match status" value="1"/>
</dbReference>
<dbReference type="STRING" id="4155.A0A022PQ74"/>